<dbReference type="Gene3D" id="3.80.10.10">
    <property type="entry name" value="Ribonuclease Inhibitor"/>
    <property type="match status" value="1"/>
</dbReference>
<comment type="similarity">
    <text evidence="4">Belongs to the polygalacturonase-inhibiting protein family.</text>
</comment>
<dbReference type="InterPro" id="IPR013210">
    <property type="entry name" value="LRR_N_plant-typ"/>
</dbReference>
<evidence type="ECO:0000256" key="2">
    <source>
        <dbReference type="ARBA" id="ARBA00022614"/>
    </source>
</evidence>
<dbReference type="PANTHER" id="PTHR48059">
    <property type="entry name" value="POLYGALACTURONASE INHIBITOR 1"/>
    <property type="match status" value="1"/>
</dbReference>
<dbReference type="InterPro" id="IPR051848">
    <property type="entry name" value="PGIP"/>
</dbReference>
<dbReference type="OrthoDB" id="676979at2759"/>
<dbReference type="Proteomes" id="UP000823388">
    <property type="component" value="Chromosome 7N"/>
</dbReference>
<comment type="subcellular location">
    <subcellularLocation>
        <location evidence="1">Cell envelope</location>
    </subcellularLocation>
</comment>
<evidence type="ECO:0000313" key="7">
    <source>
        <dbReference type="Proteomes" id="UP000823388"/>
    </source>
</evidence>
<evidence type="ECO:0000313" key="6">
    <source>
        <dbReference type="EMBL" id="KAG2566874.1"/>
    </source>
</evidence>
<keyword evidence="3" id="KW-0677">Repeat</keyword>
<proteinExistence type="inferred from homology"/>
<comment type="caution">
    <text evidence="6">The sequence shown here is derived from an EMBL/GenBank/DDBJ whole genome shotgun (WGS) entry which is preliminary data.</text>
</comment>
<dbReference type="AlphaFoldDB" id="A0A8T0Q962"/>
<dbReference type="Pfam" id="PF00560">
    <property type="entry name" value="LRR_1"/>
    <property type="match status" value="1"/>
</dbReference>
<sequence>MFLLLAAASNHQTTLKPLTKLWLTFNITSPRPFDPPRLHNALFITSLHHTFTHLKQIGSTSSIAMATHRLIILFLLSSQLITMSLSSLPPRGSSDPDDLPTLLKIKAQFGNPAALAEWQPGTDPCSWPYAYCNQYRRVVSLFLENVNITSTLPPAIGELDQLETLSIENMPGLHGPIPDSFGKLAHLSVFNVMVTSVSGSIPASLSRTNLSSVSFFGNKLTGRIPTSLEKLPHLTFFDAANNDLVGPIPPRLVHGSTPDMPLGLKLSNNRLSGNIPWLYGIERYIMEFKVANNQLAGDASFLFGRRKRVDDLDLSGNRLKFNLTGLEMPRDLLFLNLSHNRIYGGVPASLRESRVVTLDLSYNQLCGEIPAGGRMGWFKAEAYGHNKCLCGAPLPPCASGHY</sequence>
<protein>
    <recommendedName>
        <fullName evidence="5">Leucine-rich repeat-containing N-terminal plant-type domain-containing protein</fullName>
    </recommendedName>
</protein>
<reference evidence="6" key="1">
    <citation type="submission" date="2020-05" db="EMBL/GenBank/DDBJ databases">
        <title>WGS assembly of Panicum virgatum.</title>
        <authorList>
            <person name="Lovell J.T."/>
            <person name="Jenkins J."/>
            <person name="Shu S."/>
            <person name="Juenger T.E."/>
            <person name="Schmutz J."/>
        </authorList>
    </citation>
    <scope>NUCLEOTIDE SEQUENCE</scope>
    <source>
        <strain evidence="6">AP13</strain>
    </source>
</reference>
<organism evidence="6 7">
    <name type="scientific">Panicum virgatum</name>
    <name type="common">Blackwell switchgrass</name>
    <dbReference type="NCBI Taxonomy" id="38727"/>
    <lineage>
        <taxon>Eukaryota</taxon>
        <taxon>Viridiplantae</taxon>
        <taxon>Streptophyta</taxon>
        <taxon>Embryophyta</taxon>
        <taxon>Tracheophyta</taxon>
        <taxon>Spermatophyta</taxon>
        <taxon>Magnoliopsida</taxon>
        <taxon>Liliopsida</taxon>
        <taxon>Poales</taxon>
        <taxon>Poaceae</taxon>
        <taxon>PACMAD clade</taxon>
        <taxon>Panicoideae</taxon>
        <taxon>Panicodae</taxon>
        <taxon>Paniceae</taxon>
        <taxon>Panicinae</taxon>
        <taxon>Panicum</taxon>
        <taxon>Panicum sect. Hiantes</taxon>
    </lineage>
</organism>
<dbReference type="SUPFAM" id="SSF52058">
    <property type="entry name" value="L domain-like"/>
    <property type="match status" value="1"/>
</dbReference>
<gene>
    <name evidence="6" type="ORF">PVAP13_7NG236500</name>
</gene>
<evidence type="ECO:0000259" key="5">
    <source>
        <dbReference type="Pfam" id="PF08263"/>
    </source>
</evidence>
<evidence type="ECO:0000256" key="1">
    <source>
        <dbReference type="ARBA" id="ARBA00004196"/>
    </source>
</evidence>
<keyword evidence="7" id="KW-1185">Reference proteome</keyword>
<dbReference type="PANTHER" id="PTHR48059:SF27">
    <property type="entry name" value="LEUCINE-RICH REPEAT-CONTAINING N-TERMINAL PLANT-TYPE DOMAIN-CONTAINING PROTEIN"/>
    <property type="match status" value="1"/>
</dbReference>
<dbReference type="EMBL" id="CM029050">
    <property type="protein sequence ID" value="KAG2566874.1"/>
    <property type="molecule type" value="Genomic_DNA"/>
</dbReference>
<evidence type="ECO:0000256" key="3">
    <source>
        <dbReference type="ARBA" id="ARBA00022737"/>
    </source>
</evidence>
<dbReference type="Pfam" id="PF08263">
    <property type="entry name" value="LRRNT_2"/>
    <property type="match status" value="1"/>
</dbReference>
<name>A0A8T0Q962_PANVG</name>
<dbReference type="InterPro" id="IPR001611">
    <property type="entry name" value="Leu-rich_rpt"/>
</dbReference>
<dbReference type="InterPro" id="IPR032675">
    <property type="entry name" value="LRR_dom_sf"/>
</dbReference>
<accession>A0A8T0Q962</accession>
<feature type="domain" description="Leucine-rich repeat-containing N-terminal plant-type" evidence="5">
    <location>
        <begin position="96"/>
        <end position="133"/>
    </location>
</feature>
<keyword evidence="2" id="KW-0433">Leucine-rich repeat</keyword>
<evidence type="ECO:0000256" key="4">
    <source>
        <dbReference type="ARBA" id="ARBA00038043"/>
    </source>
</evidence>